<dbReference type="AlphaFoldDB" id="A0A0R1XTK6"/>
<dbReference type="EMBL" id="AZGA01000057">
    <property type="protein sequence ID" value="KRM33265.1"/>
    <property type="molecule type" value="Genomic_DNA"/>
</dbReference>
<evidence type="ECO:0000313" key="2">
    <source>
        <dbReference type="EMBL" id="KRM33265.1"/>
    </source>
</evidence>
<organism evidence="2 3">
    <name type="scientific">Agrilactobacillus composti DSM 18527 = JCM 14202</name>
    <dbReference type="NCBI Taxonomy" id="1423734"/>
    <lineage>
        <taxon>Bacteria</taxon>
        <taxon>Bacillati</taxon>
        <taxon>Bacillota</taxon>
        <taxon>Bacilli</taxon>
        <taxon>Lactobacillales</taxon>
        <taxon>Lactobacillaceae</taxon>
        <taxon>Agrilactobacillus</taxon>
    </lineage>
</organism>
<evidence type="ECO:0000259" key="1">
    <source>
        <dbReference type="Pfam" id="PF08984"/>
    </source>
</evidence>
<dbReference type="Gene3D" id="1.10.3910.10">
    <property type="entry name" value="SP0561-like"/>
    <property type="match status" value="1"/>
</dbReference>
<accession>A0A0R1XTK6</accession>
<comment type="caution">
    <text evidence="2">The sequence shown here is derived from an EMBL/GenBank/DDBJ whole genome shotgun (WGS) entry which is preliminary data.</text>
</comment>
<dbReference type="Proteomes" id="UP000051236">
    <property type="component" value="Unassembled WGS sequence"/>
</dbReference>
<name>A0A0R1XTK6_9LACO</name>
<protein>
    <recommendedName>
        <fullName evidence="1">DUF1858 domain-containing protein</fullName>
    </recommendedName>
</protein>
<keyword evidence="3" id="KW-1185">Reference proteome</keyword>
<sequence length="80" mass="8960">MEDNAMTETIDLSKSVYELVTQHPEVGDVLYNVGLEDIKKPGILNTMGRFMTIPKGAAMKHVPLDQIITELQNQGFEVQQ</sequence>
<proteinExistence type="predicted"/>
<evidence type="ECO:0000313" key="3">
    <source>
        <dbReference type="Proteomes" id="UP000051236"/>
    </source>
</evidence>
<dbReference type="InterPro" id="IPR015077">
    <property type="entry name" value="DUF1858"/>
</dbReference>
<dbReference type="STRING" id="1423734.FC83_GL003352"/>
<dbReference type="InterPro" id="IPR038062">
    <property type="entry name" value="ScdA-like_N_sf"/>
</dbReference>
<dbReference type="eggNOG" id="COG2461">
    <property type="taxonomic scope" value="Bacteria"/>
</dbReference>
<reference evidence="2 3" key="1">
    <citation type="journal article" date="2015" name="Genome Announc.">
        <title>Expanding the biotechnology potential of lactobacilli through comparative genomics of 213 strains and associated genera.</title>
        <authorList>
            <person name="Sun Z."/>
            <person name="Harris H.M."/>
            <person name="McCann A."/>
            <person name="Guo C."/>
            <person name="Argimon S."/>
            <person name="Zhang W."/>
            <person name="Yang X."/>
            <person name="Jeffery I.B."/>
            <person name="Cooney J.C."/>
            <person name="Kagawa T.F."/>
            <person name="Liu W."/>
            <person name="Song Y."/>
            <person name="Salvetti E."/>
            <person name="Wrobel A."/>
            <person name="Rasinkangas P."/>
            <person name="Parkhill J."/>
            <person name="Rea M.C."/>
            <person name="O'Sullivan O."/>
            <person name="Ritari J."/>
            <person name="Douillard F.P."/>
            <person name="Paul Ross R."/>
            <person name="Yang R."/>
            <person name="Briner A.E."/>
            <person name="Felis G.E."/>
            <person name="de Vos W.M."/>
            <person name="Barrangou R."/>
            <person name="Klaenhammer T.R."/>
            <person name="Caufield P.W."/>
            <person name="Cui Y."/>
            <person name="Zhang H."/>
            <person name="O'Toole P.W."/>
        </authorList>
    </citation>
    <scope>NUCLEOTIDE SEQUENCE [LARGE SCALE GENOMIC DNA]</scope>
    <source>
        <strain evidence="2 3">DSM 18527</strain>
    </source>
</reference>
<dbReference type="SUPFAM" id="SSF140683">
    <property type="entry name" value="SP0561-like"/>
    <property type="match status" value="1"/>
</dbReference>
<gene>
    <name evidence="2" type="ORF">FC83_GL003352</name>
</gene>
<dbReference type="Pfam" id="PF08984">
    <property type="entry name" value="DUF1858"/>
    <property type="match status" value="1"/>
</dbReference>
<dbReference type="PATRIC" id="fig|1423734.3.peg.3404"/>
<feature type="domain" description="DUF1858" evidence="1">
    <location>
        <begin position="10"/>
        <end position="68"/>
    </location>
</feature>